<dbReference type="SUPFAM" id="SSF53597">
    <property type="entry name" value="Dihydrofolate reductase-like"/>
    <property type="match status" value="1"/>
</dbReference>
<evidence type="ECO:0000256" key="2">
    <source>
        <dbReference type="ARBA" id="ARBA00009539"/>
    </source>
</evidence>
<gene>
    <name evidence="10" type="primary">folA</name>
    <name evidence="10" type="ORF">GCM10009810_29140</name>
</gene>
<dbReference type="PANTHER" id="PTHR48069">
    <property type="entry name" value="DIHYDROFOLATE REDUCTASE"/>
    <property type="match status" value="1"/>
</dbReference>
<name>A0ABP4X6I9_9MICO</name>
<dbReference type="InterPro" id="IPR017925">
    <property type="entry name" value="DHFR_CS"/>
</dbReference>
<comment type="function">
    <text evidence="7">Key enzyme in folate metabolism. Catalyzes an essential reaction for de novo glycine and purine synthesis, and for DNA precursor synthesis.</text>
</comment>
<reference evidence="11" key="1">
    <citation type="journal article" date="2019" name="Int. J. Syst. Evol. Microbiol.">
        <title>The Global Catalogue of Microorganisms (GCM) 10K type strain sequencing project: providing services to taxonomists for standard genome sequencing and annotation.</title>
        <authorList>
            <consortium name="The Broad Institute Genomics Platform"/>
            <consortium name="The Broad Institute Genome Sequencing Center for Infectious Disease"/>
            <person name="Wu L."/>
            <person name="Ma J."/>
        </authorList>
    </citation>
    <scope>NUCLEOTIDE SEQUENCE [LARGE SCALE GENOMIC DNA]</scope>
    <source>
        <strain evidence="11">JCM 15591</strain>
    </source>
</reference>
<dbReference type="EC" id="1.5.1.3" evidence="3 7"/>
<dbReference type="RefSeq" id="WP_344067540.1">
    <property type="nucleotide sequence ID" value="NZ_BAAAPN010000058.1"/>
</dbReference>
<evidence type="ECO:0000313" key="10">
    <source>
        <dbReference type="EMBL" id="GAA1768733.1"/>
    </source>
</evidence>
<dbReference type="PROSITE" id="PS00075">
    <property type="entry name" value="DHFR_1"/>
    <property type="match status" value="1"/>
</dbReference>
<proteinExistence type="inferred from homology"/>
<evidence type="ECO:0000256" key="7">
    <source>
        <dbReference type="PIRNR" id="PIRNR000194"/>
    </source>
</evidence>
<dbReference type="PANTHER" id="PTHR48069:SF3">
    <property type="entry name" value="DIHYDROFOLATE REDUCTASE"/>
    <property type="match status" value="1"/>
</dbReference>
<dbReference type="Proteomes" id="UP001501475">
    <property type="component" value="Unassembled WGS sequence"/>
</dbReference>
<evidence type="ECO:0000256" key="5">
    <source>
        <dbReference type="ARBA" id="ARBA00022857"/>
    </source>
</evidence>
<evidence type="ECO:0000256" key="3">
    <source>
        <dbReference type="ARBA" id="ARBA00012856"/>
    </source>
</evidence>
<keyword evidence="11" id="KW-1185">Reference proteome</keyword>
<evidence type="ECO:0000313" key="11">
    <source>
        <dbReference type="Proteomes" id="UP001501475"/>
    </source>
</evidence>
<feature type="domain" description="DHFR" evidence="9">
    <location>
        <begin position="13"/>
        <end position="176"/>
    </location>
</feature>
<evidence type="ECO:0000256" key="8">
    <source>
        <dbReference type="RuleBase" id="RU004474"/>
    </source>
</evidence>
<dbReference type="InterPro" id="IPR001796">
    <property type="entry name" value="DHFR_dom"/>
</dbReference>
<dbReference type="PIRSF" id="PIRSF000194">
    <property type="entry name" value="DHFR"/>
    <property type="match status" value="1"/>
</dbReference>
<dbReference type="EMBL" id="BAAAPN010000058">
    <property type="protein sequence ID" value="GAA1768733.1"/>
    <property type="molecule type" value="Genomic_DNA"/>
</dbReference>
<keyword evidence="5 7" id="KW-0521">NADP</keyword>
<organism evidence="10 11">
    <name type="scientific">Nostocoides vanveenii</name>
    <dbReference type="NCBI Taxonomy" id="330835"/>
    <lineage>
        <taxon>Bacteria</taxon>
        <taxon>Bacillati</taxon>
        <taxon>Actinomycetota</taxon>
        <taxon>Actinomycetes</taxon>
        <taxon>Micrococcales</taxon>
        <taxon>Intrasporangiaceae</taxon>
        <taxon>Nostocoides</taxon>
    </lineage>
</organism>
<accession>A0ABP4X6I9</accession>
<protein>
    <recommendedName>
        <fullName evidence="3 7">Dihydrofolate reductase</fullName>
        <ecNumber evidence="3 7">1.5.1.3</ecNumber>
    </recommendedName>
</protein>
<comment type="caution">
    <text evidence="10">The sequence shown here is derived from an EMBL/GenBank/DDBJ whole genome shotgun (WGS) entry which is preliminary data.</text>
</comment>
<comment type="pathway">
    <text evidence="1 7">Cofactor biosynthesis; tetrahydrofolate biosynthesis; 5,6,7,8-tetrahydrofolate from 7,8-dihydrofolate: step 1/1.</text>
</comment>
<sequence length="176" mass="18996">MTNTSLGTAGPPELTLVAALTHDRVIGADGGIPWHLPEDFRHFKRLTMGGTLIMGRATFDSIGRALPGRRTIVVTRSPDWRATDVETAPNFEAAVRLAADGPGEGAVYIAGGAQIYTLALPRAHHMVLTHVDLDLPGDTYFPEWDATQWRVVERTAYDGFTVVTYDRVASPAPTAG</sequence>
<evidence type="ECO:0000256" key="4">
    <source>
        <dbReference type="ARBA" id="ARBA00022563"/>
    </source>
</evidence>
<evidence type="ECO:0000259" key="9">
    <source>
        <dbReference type="PROSITE" id="PS51330"/>
    </source>
</evidence>
<dbReference type="PRINTS" id="PR00070">
    <property type="entry name" value="DHFR"/>
</dbReference>
<dbReference type="Pfam" id="PF00186">
    <property type="entry name" value="DHFR_1"/>
    <property type="match status" value="1"/>
</dbReference>
<dbReference type="InterPro" id="IPR012259">
    <property type="entry name" value="DHFR"/>
</dbReference>
<dbReference type="CDD" id="cd00209">
    <property type="entry name" value="DHFR"/>
    <property type="match status" value="1"/>
</dbReference>
<keyword evidence="6 7" id="KW-0560">Oxidoreductase</keyword>
<dbReference type="Gene3D" id="3.40.430.10">
    <property type="entry name" value="Dihydrofolate Reductase, subunit A"/>
    <property type="match status" value="1"/>
</dbReference>
<comment type="catalytic activity">
    <reaction evidence="7">
        <text>(6S)-5,6,7,8-tetrahydrofolate + NADP(+) = 7,8-dihydrofolate + NADPH + H(+)</text>
        <dbReference type="Rhea" id="RHEA:15009"/>
        <dbReference type="ChEBI" id="CHEBI:15378"/>
        <dbReference type="ChEBI" id="CHEBI:57451"/>
        <dbReference type="ChEBI" id="CHEBI:57453"/>
        <dbReference type="ChEBI" id="CHEBI:57783"/>
        <dbReference type="ChEBI" id="CHEBI:58349"/>
        <dbReference type="EC" id="1.5.1.3"/>
    </reaction>
</comment>
<comment type="similarity">
    <text evidence="2 7 8">Belongs to the dihydrofolate reductase family.</text>
</comment>
<dbReference type="PROSITE" id="PS51330">
    <property type="entry name" value="DHFR_2"/>
    <property type="match status" value="1"/>
</dbReference>
<evidence type="ECO:0000256" key="1">
    <source>
        <dbReference type="ARBA" id="ARBA00004903"/>
    </source>
</evidence>
<keyword evidence="4 7" id="KW-0554">One-carbon metabolism</keyword>
<dbReference type="InterPro" id="IPR024072">
    <property type="entry name" value="DHFR-like_dom_sf"/>
</dbReference>
<evidence type="ECO:0000256" key="6">
    <source>
        <dbReference type="ARBA" id="ARBA00023002"/>
    </source>
</evidence>